<comment type="catalytic activity">
    <reaction evidence="1 9">
        <text>Endohydrolysis of (1-&gt;4)-beta-D-xylosidic linkages in xylans.</text>
        <dbReference type="EC" id="3.2.1.8"/>
    </reaction>
</comment>
<dbReference type="PANTHER" id="PTHR31490:SF88">
    <property type="entry name" value="BETA-XYLANASE"/>
    <property type="match status" value="1"/>
</dbReference>
<keyword evidence="7 9" id="KW-0326">Glycosidase</keyword>
<reference evidence="12 13" key="1">
    <citation type="submission" date="2020-08" db="EMBL/GenBank/DDBJ databases">
        <title>The Agave Microbiome: Exploring the role of microbial communities in plant adaptations to desert environments.</title>
        <authorList>
            <person name="Partida-Martinez L.P."/>
        </authorList>
    </citation>
    <scope>NUCLEOTIDE SEQUENCE [LARGE SCALE GENOMIC DNA]</scope>
    <source>
        <strain evidence="12 13">AS2.3</strain>
    </source>
</reference>
<feature type="domain" description="GH10" evidence="11">
    <location>
        <begin position="53"/>
        <end position="372"/>
    </location>
</feature>
<feature type="chain" id="PRO_5031567789" description="Beta-xylanase" evidence="10">
    <location>
        <begin position="28"/>
        <end position="379"/>
    </location>
</feature>
<evidence type="ECO:0000313" key="12">
    <source>
        <dbReference type="EMBL" id="NYD92327.1"/>
    </source>
</evidence>
<dbReference type="EMBL" id="JACCBY010000012">
    <property type="protein sequence ID" value="NYD92327.1"/>
    <property type="molecule type" value="Genomic_DNA"/>
</dbReference>
<dbReference type="PRINTS" id="PR00134">
    <property type="entry name" value="GLHYDRLASE10"/>
</dbReference>
<evidence type="ECO:0000256" key="9">
    <source>
        <dbReference type="RuleBase" id="RU361174"/>
    </source>
</evidence>
<dbReference type="Gene3D" id="3.20.20.80">
    <property type="entry name" value="Glycosidases"/>
    <property type="match status" value="1"/>
</dbReference>
<dbReference type="PROSITE" id="PS51318">
    <property type="entry name" value="TAT"/>
    <property type="match status" value="1"/>
</dbReference>
<dbReference type="InterPro" id="IPR044846">
    <property type="entry name" value="GH10"/>
</dbReference>
<evidence type="ECO:0000256" key="3">
    <source>
        <dbReference type="ARBA" id="ARBA00022651"/>
    </source>
</evidence>
<feature type="signal peptide" evidence="10">
    <location>
        <begin position="1"/>
        <end position="27"/>
    </location>
</feature>
<dbReference type="InterPro" id="IPR001000">
    <property type="entry name" value="GH10_dom"/>
</dbReference>
<protein>
    <recommendedName>
        <fullName evidence="9">Beta-xylanase</fullName>
        <ecNumber evidence="9">3.2.1.8</ecNumber>
    </recommendedName>
</protein>
<evidence type="ECO:0000256" key="6">
    <source>
        <dbReference type="ARBA" id="ARBA00023277"/>
    </source>
</evidence>
<keyword evidence="5 9" id="KW-0378">Hydrolase</keyword>
<name>A0A7Y9K3X7_9SPHN</name>
<evidence type="ECO:0000256" key="2">
    <source>
        <dbReference type="ARBA" id="ARBA00007495"/>
    </source>
</evidence>
<dbReference type="InterPro" id="IPR006311">
    <property type="entry name" value="TAT_signal"/>
</dbReference>
<keyword evidence="13" id="KW-1185">Reference proteome</keyword>
<evidence type="ECO:0000313" key="13">
    <source>
        <dbReference type="Proteomes" id="UP000517753"/>
    </source>
</evidence>
<dbReference type="Pfam" id="PF00331">
    <property type="entry name" value="Glyco_hydro_10"/>
    <property type="match status" value="1"/>
</dbReference>
<dbReference type="EC" id="3.2.1.8" evidence="9"/>
<keyword evidence="8 9" id="KW-0624">Polysaccharide degradation</keyword>
<evidence type="ECO:0000256" key="8">
    <source>
        <dbReference type="ARBA" id="ARBA00023326"/>
    </source>
</evidence>
<evidence type="ECO:0000256" key="7">
    <source>
        <dbReference type="ARBA" id="ARBA00023295"/>
    </source>
</evidence>
<evidence type="ECO:0000256" key="1">
    <source>
        <dbReference type="ARBA" id="ARBA00000681"/>
    </source>
</evidence>
<dbReference type="Proteomes" id="UP000517753">
    <property type="component" value="Unassembled WGS sequence"/>
</dbReference>
<dbReference type="GO" id="GO:0031176">
    <property type="term" value="F:endo-1,4-beta-xylanase activity"/>
    <property type="evidence" value="ECO:0007669"/>
    <property type="project" value="UniProtKB-EC"/>
</dbReference>
<accession>A0A7Y9K3X7</accession>
<keyword evidence="4 10" id="KW-0732">Signal</keyword>
<evidence type="ECO:0000256" key="5">
    <source>
        <dbReference type="ARBA" id="ARBA00022801"/>
    </source>
</evidence>
<organism evidence="12 13">
    <name type="scientific">Sphingomonas melonis</name>
    <dbReference type="NCBI Taxonomy" id="152682"/>
    <lineage>
        <taxon>Bacteria</taxon>
        <taxon>Pseudomonadati</taxon>
        <taxon>Pseudomonadota</taxon>
        <taxon>Alphaproteobacteria</taxon>
        <taxon>Sphingomonadales</taxon>
        <taxon>Sphingomonadaceae</taxon>
        <taxon>Sphingomonas</taxon>
    </lineage>
</organism>
<comment type="similarity">
    <text evidence="2 9">Belongs to the glycosyl hydrolase 10 (cellulase F) family.</text>
</comment>
<evidence type="ECO:0000259" key="11">
    <source>
        <dbReference type="PROSITE" id="PS51760"/>
    </source>
</evidence>
<dbReference type="PANTHER" id="PTHR31490">
    <property type="entry name" value="GLYCOSYL HYDROLASE"/>
    <property type="match status" value="1"/>
</dbReference>
<sequence length="379" mass="41267">MPPSRRDMIAGAVATAAAAVTAPLAAAAPDSLQGIAARRGLRFGSAIPWQAGGRDGIPVADPAYARLIAAQCGLIVAENEMKWQHLRPTPTTFAFAHFDAIMAWAQREHLAVRGHNLLWHQPKWFPRWLNDYDFGAQPRASAEAVLTTHIRTVIGRYGRRIASYDVVNEAVRPADGVLYDTSLSKALGGPEATLDLAFHTARAAAPQAELVYNDYMSWEPGNAAHRAGVLRLLEGFRKRGVPVDALGVQSHLVTQGIDTKASVARLEGDWRRFLDAVTAMGYGLLITELDVRDNKLPAAIAPRDRAVADFTRAYLDITLSYPKLRDILCWGLSDAHSWIEGFEPRPDGAKRRPTPYDVALHPKPMRAAIAAALAAAPAR</sequence>
<proteinExistence type="inferred from homology"/>
<dbReference type="GO" id="GO:0045493">
    <property type="term" value="P:xylan catabolic process"/>
    <property type="evidence" value="ECO:0007669"/>
    <property type="project" value="UniProtKB-KW"/>
</dbReference>
<keyword evidence="3 12" id="KW-0858">Xylan degradation</keyword>
<evidence type="ECO:0000256" key="4">
    <source>
        <dbReference type="ARBA" id="ARBA00022729"/>
    </source>
</evidence>
<dbReference type="SMART" id="SM00633">
    <property type="entry name" value="Glyco_10"/>
    <property type="match status" value="1"/>
</dbReference>
<comment type="caution">
    <text evidence="12">The sequence shown here is derived from an EMBL/GenBank/DDBJ whole genome shotgun (WGS) entry which is preliminary data.</text>
</comment>
<keyword evidence="6 9" id="KW-0119">Carbohydrate metabolism</keyword>
<dbReference type="SUPFAM" id="SSF51445">
    <property type="entry name" value="(Trans)glycosidases"/>
    <property type="match status" value="1"/>
</dbReference>
<evidence type="ECO:0000256" key="10">
    <source>
        <dbReference type="SAM" id="SignalP"/>
    </source>
</evidence>
<dbReference type="PROSITE" id="PS51760">
    <property type="entry name" value="GH10_2"/>
    <property type="match status" value="1"/>
</dbReference>
<dbReference type="RefSeq" id="WP_179510711.1">
    <property type="nucleotide sequence ID" value="NZ_JACCBY010000012.1"/>
</dbReference>
<dbReference type="AlphaFoldDB" id="A0A7Y9K3X7"/>
<gene>
    <name evidence="12" type="ORF">HD841_004151</name>
</gene>
<dbReference type="InterPro" id="IPR017853">
    <property type="entry name" value="GH"/>
</dbReference>